<dbReference type="Pfam" id="PF13802">
    <property type="entry name" value="Gal_mutarotas_2"/>
    <property type="match status" value="1"/>
</dbReference>
<accession>A0A368SYU8</accession>
<dbReference type="GO" id="GO:0030246">
    <property type="term" value="F:carbohydrate binding"/>
    <property type="evidence" value="ECO:0007669"/>
    <property type="project" value="InterPro"/>
</dbReference>
<keyword evidence="2" id="KW-0326">Glycosidase</keyword>
<dbReference type="InterPro" id="IPR017853">
    <property type="entry name" value="GH"/>
</dbReference>
<dbReference type="Pfam" id="PF21365">
    <property type="entry name" value="Glyco_hydro_31_3rd"/>
    <property type="match status" value="1"/>
</dbReference>
<evidence type="ECO:0000313" key="6">
    <source>
        <dbReference type="EMBL" id="RCV50026.1"/>
    </source>
</evidence>
<dbReference type="SUPFAM" id="SSF74650">
    <property type="entry name" value="Galactose mutarotase-like"/>
    <property type="match status" value="1"/>
</dbReference>
<dbReference type="Proteomes" id="UP000253318">
    <property type="component" value="Unassembled WGS sequence"/>
</dbReference>
<protein>
    <submittedName>
        <fullName evidence="6">Family 31 glucosidase</fullName>
    </submittedName>
</protein>
<reference evidence="6 7" key="1">
    <citation type="submission" date="2018-04" db="EMBL/GenBank/DDBJ databases">
        <title>Novel actinobacteria from marine sediment.</title>
        <authorList>
            <person name="Ng Z.Y."/>
            <person name="Tan G.Y.A."/>
        </authorList>
    </citation>
    <scope>NUCLEOTIDE SEQUENCE [LARGE SCALE GENOMIC DNA]</scope>
    <source>
        <strain evidence="6 7">TPS81</strain>
    </source>
</reference>
<comment type="caution">
    <text evidence="6">The sequence shown here is derived from an EMBL/GenBank/DDBJ whole genome shotgun (WGS) entry which is preliminary data.</text>
</comment>
<dbReference type="PANTHER" id="PTHR43863:SF2">
    <property type="entry name" value="MALTASE-GLUCOAMYLASE"/>
    <property type="match status" value="1"/>
</dbReference>
<dbReference type="OrthoDB" id="176168at2"/>
<feature type="domain" description="Glycosyl hydrolase family 31 C-terminal" evidence="5">
    <location>
        <begin position="567"/>
        <end position="652"/>
    </location>
</feature>
<dbReference type="CDD" id="cd06591">
    <property type="entry name" value="GH31_xylosidase_XylS"/>
    <property type="match status" value="1"/>
</dbReference>
<evidence type="ECO:0000259" key="3">
    <source>
        <dbReference type="Pfam" id="PF01055"/>
    </source>
</evidence>
<dbReference type="InterPro" id="IPR051816">
    <property type="entry name" value="Glycosyl_Hydrolase_31"/>
</dbReference>
<dbReference type="InterPro" id="IPR048395">
    <property type="entry name" value="Glyco_hydro_31_C"/>
</dbReference>
<feature type="domain" description="Glycoside hydrolase family 31 N-terminal" evidence="4">
    <location>
        <begin position="67"/>
        <end position="177"/>
    </location>
</feature>
<evidence type="ECO:0000256" key="2">
    <source>
        <dbReference type="RuleBase" id="RU361185"/>
    </source>
</evidence>
<gene>
    <name evidence="6" type="ORF">DEF24_24680</name>
</gene>
<sequence length="664" mass="73781">MSDIHVDGGALVRRDGHEVLRIEPWGPDSLRVRAGLHRLRDDLPGALTEPVPSSARARVADGTGVVVNGDLRAVVDDRGLLRFERVSDGVELLAEERAHFWWPGSRLLLANGDGSHRLEQRFRGYSDERLYGLGQHTHGRLDQKGLVIDLEQRNAEVNVPFLVSSRGYGLLWNNPAIGRVELAGNGTRWVADSARQIDYWVTAGAPAAVLGRYADATGHAPPLPEWASGFWQSKLRYRTQEELLEVAREYRRRGLPLSVIVADFFHWTALGDWRFDPAEWPDPAAMVRELDEMGVKLMVSVWPSVSPLSENYREMSERGLLVGTRQGLPFHAPWDDKGFPAELPVAFYDPTNPEARRFVWEAVKRNYYDIGVRVWWLDACEPEIRPGHPGNLDYHAGPGLEVGCSYPVEHARGFYEGMRAEGETEIVSLCRSAWAGSQRWGAALWSGDIPATWESLATQLRAGLNVAMSGIPWWTTDIGGFHGGDAGDPGYRELVVRWFQYGAFCPLFRLHGDRAPRTPLGAQMTGGPNEVWSFGEEAYGHITEVLRLRERIRPYLMEQMRAAHETGVPPMRPLFVDFPSDGRSWQVEDQFLLGPDVLVAPVVTPETRARSVYLPEGAEWTDAWTGTVHAGGGTVVAEAPLARIPVFLRAGADVPIAPPGAAGR</sequence>
<feature type="domain" description="Glycoside hydrolase family 31 TIM barrel" evidence="3">
    <location>
        <begin position="222"/>
        <end position="557"/>
    </location>
</feature>
<dbReference type="InterPro" id="IPR013780">
    <property type="entry name" value="Glyco_hydro_b"/>
</dbReference>
<dbReference type="SUPFAM" id="SSF51445">
    <property type="entry name" value="(Trans)glycosidases"/>
    <property type="match status" value="1"/>
</dbReference>
<dbReference type="Gene3D" id="2.60.40.1180">
    <property type="entry name" value="Golgi alpha-mannosidase II"/>
    <property type="match status" value="1"/>
</dbReference>
<dbReference type="GO" id="GO:0004553">
    <property type="term" value="F:hydrolase activity, hydrolyzing O-glycosyl compounds"/>
    <property type="evidence" value="ECO:0007669"/>
    <property type="project" value="InterPro"/>
</dbReference>
<organism evidence="6 7">
    <name type="scientific">Marinitenerispora sediminis</name>
    <dbReference type="NCBI Taxonomy" id="1931232"/>
    <lineage>
        <taxon>Bacteria</taxon>
        <taxon>Bacillati</taxon>
        <taxon>Actinomycetota</taxon>
        <taxon>Actinomycetes</taxon>
        <taxon>Streptosporangiales</taxon>
        <taxon>Nocardiopsidaceae</taxon>
        <taxon>Marinitenerispora</taxon>
    </lineage>
</organism>
<evidence type="ECO:0000259" key="5">
    <source>
        <dbReference type="Pfam" id="PF21365"/>
    </source>
</evidence>
<evidence type="ECO:0000313" key="7">
    <source>
        <dbReference type="Proteomes" id="UP000253318"/>
    </source>
</evidence>
<dbReference type="Pfam" id="PF01055">
    <property type="entry name" value="Glyco_hydro_31_2nd"/>
    <property type="match status" value="1"/>
</dbReference>
<dbReference type="GO" id="GO:0005975">
    <property type="term" value="P:carbohydrate metabolic process"/>
    <property type="evidence" value="ECO:0007669"/>
    <property type="project" value="InterPro"/>
</dbReference>
<dbReference type="SUPFAM" id="SSF51011">
    <property type="entry name" value="Glycosyl hydrolase domain"/>
    <property type="match status" value="1"/>
</dbReference>
<dbReference type="Gene3D" id="2.60.40.1760">
    <property type="entry name" value="glycosyl hydrolase (family 31)"/>
    <property type="match status" value="1"/>
</dbReference>
<name>A0A368SYU8_9ACTN</name>
<dbReference type="RefSeq" id="WP_114399593.1">
    <property type="nucleotide sequence ID" value="NZ_QEIM01000137.1"/>
</dbReference>
<dbReference type="PANTHER" id="PTHR43863">
    <property type="entry name" value="HYDROLASE, PUTATIVE (AFU_ORTHOLOGUE AFUA_1G03140)-RELATED"/>
    <property type="match status" value="1"/>
</dbReference>
<dbReference type="Gene3D" id="3.20.20.80">
    <property type="entry name" value="Glycosidases"/>
    <property type="match status" value="1"/>
</dbReference>
<dbReference type="InterPro" id="IPR011013">
    <property type="entry name" value="Gal_mutarotase_sf_dom"/>
</dbReference>
<dbReference type="AlphaFoldDB" id="A0A368SYU8"/>
<evidence type="ECO:0000256" key="1">
    <source>
        <dbReference type="ARBA" id="ARBA00007806"/>
    </source>
</evidence>
<dbReference type="InterPro" id="IPR000322">
    <property type="entry name" value="Glyco_hydro_31_TIM"/>
</dbReference>
<keyword evidence="2" id="KW-0378">Hydrolase</keyword>
<dbReference type="InterPro" id="IPR025887">
    <property type="entry name" value="Glyco_hydro_31_N_dom"/>
</dbReference>
<keyword evidence="7" id="KW-1185">Reference proteome</keyword>
<comment type="similarity">
    <text evidence="1 2">Belongs to the glycosyl hydrolase 31 family.</text>
</comment>
<dbReference type="EMBL" id="QEIN01000301">
    <property type="protein sequence ID" value="RCV50026.1"/>
    <property type="molecule type" value="Genomic_DNA"/>
</dbReference>
<proteinExistence type="inferred from homology"/>
<evidence type="ECO:0000259" key="4">
    <source>
        <dbReference type="Pfam" id="PF13802"/>
    </source>
</evidence>
<dbReference type="CDD" id="cd14752">
    <property type="entry name" value="GH31_N"/>
    <property type="match status" value="1"/>
</dbReference>